<protein>
    <submittedName>
        <fullName evidence="2">Uncharacterized protein</fullName>
    </submittedName>
</protein>
<feature type="coiled-coil region" evidence="1">
    <location>
        <begin position="2"/>
        <end position="29"/>
    </location>
</feature>
<dbReference type="RefSeq" id="WP_152279561.1">
    <property type="nucleotide sequence ID" value="NZ_WFKK01000001.1"/>
</dbReference>
<keyword evidence="1" id="KW-0175">Coiled coil</keyword>
<reference evidence="2 3" key="1">
    <citation type="submission" date="2019-10" db="EMBL/GenBank/DDBJ databases">
        <title>Poseidonibacter ostreae sp. nov., isolated from the gut of the Ostrea denselamellosa.</title>
        <authorList>
            <person name="Choi A."/>
        </authorList>
    </citation>
    <scope>NUCLEOTIDE SEQUENCE [LARGE SCALE GENOMIC DNA]</scope>
    <source>
        <strain evidence="2 3">SJOD-M-33</strain>
    </source>
</reference>
<name>A0A6L4WWY9_9BACT</name>
<proteinExistence type="predicted"/>
<comment type="caution">
    <text evidence="2">The sequence shown here is derived from an EMBL/GenBank/DDBJ whole genome shotgun (WGS) entry which is preliminary data.</text>
</comment>
<accession>A0A6L4WWY9</accession>
<feature type="coiled-coil region" evidence="1">
    <location>
        <begin position="102"/>
        <end position="139"/>
    </location>
</feature>
<evidence type="ECO:0000313" key="2">
    <source>
        <dbReference type="EMBL" id="KAB7891458.1"/>
    </source>
</evidence>
<gene>
    <name evidence="2" type="ORF">GBG19_01055</name>
</gene>
<sequence>MEKALFNKVEEAKKESEESEKKLIDFQKNLEAMINSALVGNIIASCHCSSSEVDIRLYDEEKIWFKYITVEVKKDSFNFNIQDMSTKVDEKKVTSSEKIEKIQNIITSIENISNMKEELKAEIDKKIKLEKKAKESEKKHSKAKFNLESYPTAEQLRKEEYVETNFEEAIQELSKNKVLIVILPFTNCTESLLLENRGKGNRANYYVDNRKESKKYIEDRFARHSLIFKEKVKINLID</sequence>
<organism evidence="2 3">
    <name type="scientific">Poseidonibacter ostreae</name>
    <dbReference type="NCBI Taxonomy" id="2654171"/>
    <lineage>
        <taxon>Bacteria</taxon>
        <taxon>Pseudomonadati</taxon>
        <taxon>Campylobacterota</taxon>
        <taxon>Epsilonproteobacteria</taxon>
        <taxon>Campylobacterales</taxon>
        <taxon>Arcobacteraceae</taxon>
        <taxon>Poseidonibacter</taxon>
    </lineage>
</organism>
<evidence type="ECO:0000256" key="1">
    <source>
        <dbReference type="SAM" id="Coils"/>
    </source>
</evidence>
<dbReference type="AlphaFoldDB" id="A0A6L4WWY9"/>
<dbReference type="Proteomes" id="UP000472839">
    <property type="component" value="Unassembled WGS sequence"/>
</dbReference>
<dbReference type="EMBL" id="WFKK01000001">
    <property type="protein sequence ID" value="KAB7891458.1"/>
    <property type="molecule type" value="Genomic_DNA"/>
</dbReference>
<evidence type="ECO:0000313" key="3">
    <source>
        <dbReference type="Proteomes" id="UP000472839"/>
    </source>
</evidence>